<dbReference type="AlphaFoldDB" id="A0A2M6RAF1"/>
<dbReference type="InterPro" id="IPR045864">
    <property type="entry name" value="aa-tRNA-synth_II/BPL/LPL"/>
</dbReference>
<comment type="caution">
    <text evidence="13">The sequence shown here is derived from an EMBL/GenBank/DDBJ whole genome shotgun (WGS) entry which is preliminary data.</text>
</comment>
<dbReference type="FunFam" id="3.40.50.800:FF:000001">
    <property type="entry name" value="Threonine--tRNA ligase"/>
    <property type="match status" value="1"/>
</dbReference>
<evidence type="ECO:0000256" key="11">
    <source>
        <dbReference type="NCBIfam" id="TIGR00418"/>
    </source>
</evidence>
<organism evidence="13 14">
    <name type="scientific">Candidatus Berkelbacteria bacterium CG10_big_fil_rev_8_21_14_0_10_43_14</name>
    <dbReference type="NCBI Taxonomy" id="1974515"/>
    <lineage>
        <taxon>Bacteria</taxon>
        <taxon>Candidatus Berkelbacteria</taxon>
    </lineage>
</organism>
<dbReference type="PANTHER" id="PTHR11451:SF44">
    <property type="entry name" value="THREONINE--TRNA LIGASE, CHLOROPLASTIC_MITOCHONDRIAL 2"/>
    <property type="match status" value="1"/>
</dbReference>
<evidence type="ECO:0000256" key="1">
    <source>
        <dbReference type="ARBA" id="ARBA00008226"/>
    </source>
</evidence>
<keyword evidence="3 13" id="KW-0436">Ligase</keyword>
<dbReference type="GO" id="GO:0006435">
    <property type="term" value="P:threonyl-tRNA aminoacylation"/>
    <property type="evidence" value="ECO:0007669"/>
    <property type="project" value="UniProtKB-UniRule"/>
</dbReference>
<dbReference type="GO" id="GO:0005737">
    <property type="term" value="C:cytoplasm"/>
    <property type="evidence" value="ECO:0007669"/>
    <property type="project" value="UniProtKB-UniRule"/>
</dbReference>
<dbReference type="CDD" id="cd00771">
    <property type="entry name" value="ThrRS_core"/>
    <property type="match status" value="1"/>
</dbReference>
<gene>
    <name evidence="13" type="primary">thrS</name>
    <name evidence="13" type="ORF">COT79_01850</name>
</gene>
<evidence type="ECO:0000256" key="3">
    <source>
        <dbReference type="ARBA" id="ARBA00022598"/>
    </source>
</evidence>
<dbReference type="SUPFAM" id="SSF52954">
    <property type="entry name" value="Class II aaRS ABD-related"/>
    <property type="match status" value="1"/>
</dbReference>
<dbReference type="EMBL" id="PEZX01000027">
    <property type="protein sequence ID" value="PIS06951.1"/>
    <property type="molecule type" value="Genomic_DNA"/>
</dbReference>
<evidence type="ECO:0000259" key="12">
    <source>
        <dbReference type="PROSITE" id="PS50862"/>
    </source>
</evidence>
<keyword evidence="5" id="KW-0547">Nucleotide-binding</keyword>
<evidence type="ECO:0000256" key="10">
    <source>
        <dbReference type="ARBA" id="ARBA00049515"/>
    </source>
</evidence>
<evidence type="ECO:0000256" key="5">
    <source>
        <dbReference type="ARBA" id="ARBA00022741"/>
    </source>
</evidence>
<dbReference type="EC" id="6.1.1.3" evidence="2 11"/>
<dbReference type="NCBIfam" id="TIGR00418">
    <property type="entry name" value="thrS"/>
    <property type="match status" value="1"/>
</dbReference>
<dbReference type="InterPro" id="IPR036621">
    <property type="entry name" value="Anticodon-bd_dom_sf"/>
</dbReference>
<evidence type="ECO:0000313" key="13">
    <source>
        <dbReference type="EMBL" id="PIS06951.1"/>
    </source>
</evidence>
<keyword evidence="8" id="KW-0648">Protein biosynthesis</keyword>
<feature type="domain" description="Aminoacyl-transfer RNA synthetases class-II family profile" evidence="12">
    <location>
        <begin position="37"/>
        <end position="303"/>
    </location>
</feature>
<comment type="similarity">
    <text evidence="1">Belongs to the class-II aminoacyl-tRNA synthetase family.</text>
</comment>
<name>A0A2M6RAF1_9BACT</name>
<dbReference type="PANTHER" id="PTHR11451">
    <property type="entry name" value="THREONINE-TRNA LIGASE"/>
    <property type="match status" value="1"/>
</dbReference>
<dbReference type="GO" id="GO:0046872">
    <property type="term" value="F:metal ion binding"/>
    <property type="evidence" value="ECO:0007669"/>
    <property type="project" value="UniProtKB-KW"/>
</dbReference>
<evidence type="ECO:0000313" key="14">
    <source>
        <dbReference type="Proteomes" id="UP000231162"/>
    </source>
</evidence>
<evidence type="ECO:0000256" key="8">
    <source>
        <dbReference type="ARBA" id="ARBA00022917"/>
    </source>
</evidence>
<dbReference type="SUPFAM" id="SSF55681">
    <property type="entry name" value="Class II aaRS and biotin synthetases"/>
    <property type="match status" value="1"/>
</dbReference>
<keyword evidence="6" id="KW-0862">Zinc</keyword>
<accession>A0A2M6RAF1</accession>
<keyword evidence="4" id="KW-0479">Metal-binding</keyword>
<dbReference type="GO" id="GO:0004829">
    <property type="term" value="F:threonine-tRNA ligase activity"/>
    <property type="evidence" value="ECO:0007669"/>
    <property type="project" value="UniProtKB-UniRule"/>
</dbReference>
<dbReference type="InterPro" id="IPR006195">
    <property type="entry name" value="aa-tRNA-synth_II"/>
</dbReference>
<dbReference type="InterPro" id="IPR002320">
    <property type="entry name" value="Thr-tRNA-ligase_IIa"/>
</dbReference>
<evidence type="ECO:0000256" key="4">
    <source>
        <dbReference type="ARBA" id="ARBA00022723"/>
    </source>
</evidence>
<dbReference type="InterPro" id="IPR004154">
    <property type="entry name" value="Anticodon-bd"/>
</dbReference>
<dbReference type="InterPro" id="IPR033728">
    <property type="entry name" value="ThrRS_core"/>
</dbReference>
<dbReference type="GO" id="GO:0005524">
    <property type="term" value="F:ATP binding"/>
    <property type="evidence" value="ECO:0007669"/>
    <property type="project" value="UniProtKB-KW"/>
</dbReference>
<sequence>MSKESEKQSLKDHRDIGRDLDLFIFNDVAPGAPFWLPKGMVIFRELENWLRNLFKREGIVEVSTPILVNKKLWERSGHWEKFKENMFLLKDGEQDFALKPMNCPEAALIYESDIRSYNDLPLRFAEIGRLHRNEVSGSLGGLFRVRQLTMDDLHIFCTPDQIQDEIINVLKHFQYFFETFGFTKVDYFLSTKPDKSLGDNALWEKAQNALKDALKSNAITYQTKDKEGAFYGPKIDIDIEDSQGRKWQLSTVQLDFNIPERFKLKYTDKDGSLKQPVIVHRAIFGTFERFIGILLEHTQGALPTWLSPVQVALLPVSDQFNNFAQKIATKLKDNDIRVEVDESNESVGKKVRNAELQKVPYYVVIGQKEVASGKLSVKSRETNIVKEITLEDFLKEIIA</sequence>
<comment type="catalytic activity">
    <reaction evidence="10">
        <text>tRNA(Thr) + L-threonine + ATP = L-threonyl-tRNA(Thr) + AMP + diphosphate + H(+)</text>
        <dbReference type="Rhea" id="RHEA:24624"/>
        <dbReference type="Rhea" id="RHEA-COMP:9670"/>
        <dbReference type="Rhea" id="RHEA-COMP:9704"/>
        <dbReference type="ChEBI" id="CHEBI:15378"/>
        <dbReference type="ChEBI" id="CHEBI:30616"/>
        <dbReference type="ChEBI" id="CHEBI:33019"/>
        <dbReference type="ChEBI" id="CHEBI:57926"/>
        <dbReference type="ChEBI" id="CHEBI:78442"/>
        <dbReference type="ChEBI" id="CHEBI:78534"/>
        <dbReference type="ChEBI" id="CHEBI:456215"/>
        <dbReference type="EC" id="6.1.1.3"/>
    </reaction>
</comment>
<dbReference type="CDD" id="cd00860">
    <property type="entry name" value="ThrRS_anticodon"/>
    <property type="match status" value="1"/>
</dbReference>
<dbReference type="Gene3D" id="3.40.50.800">
    <property type="entry name" value="Anticodon-binding domain"/>
    <property type="match status" value="1"/>
</dbReference>
<keyword evidence="9" id="KW-0030">Aminoacyl-tRNA synthetase</keyword>
<dbReference type="PROSITE" id="PS50862">
    <property type="entry name" value="AA_TRNA_LIGASE_II"/>
    <property type="match status" value="1"/>
</dbReference>
<dbReference type="InterPro" id="IPR047246">
    <property type="entry name" value="ThrRS_anticodon"/>
</dbReference>
<dbReference type="FunFam" id="3.30.930.10:FF:000002">
    <property type="entry name" value="Threonine--tRNA ligase"/>
    <property type="match status" value="1"/>
</dbReference>
<keyword evidence="7" id="KW-0067">ATP-binding</keyword>
<protein>
    <recommendedName>
        <fullName evidence="2 11">Threonine--tRNA ligase</fullName>
        <ecNumber evidence="2 11">6.1.1.3</ecNumber>
    </recommendedName>
</protein>
<evidence type="ECO:0000256" key="6">
    <source>
        <dbReference type="ARBA" id="ARBA00022833"/>
    </source>
</evidence>
<dbReference type="Pfam" id="PF03129">
    <property type="entry name" value="HGTP_anticodon"/>
    <property type="match status" value="1"/>
</dbReference>
<dbReference type="Pfam" id="PF00587">
    <property type="entry name" value="tRNA-synt_2b"/>
    <property type="match status" value="1"/>
</dbReference>
<dbReference type="Proteomes" id="UP000231162">
    <property type="component" value="Unassembled WGS sequence"/>
</dbReference>
<dbReference type="Gene3D" id="3.30.930.10">
    <property type="entry name" value="Bira Bifunctional Protein, Domain 2"/>
    <property type="match status" value="1"/>
</dbReference>
<dbReference type="PRINTS" id="PR01047">
    <property type="entry name" value="TRNASYNTHTHR"/>
</dbReference>
<proteinExistence type="inferred from homology"/>
<evidence type="ECO:0000256" key="9">
    <source>
        <dbReference type="ARBA" id="ARBA00023146"/>
    </source>
</evidence>
<evidence type="ECO:0000256" key="7">
    <source>
        <dbReference type="ARBA" id="ARBA00022840"/>
    </source>
</evidence>
<reference evidence="14" key="1">
    <citation type="submission" date="2017-09" db="EMBL/GenBank/DDBJ databases">
        <title>Depth-based differentiation of microbial function through sediment-hosted aquifers and enrichment of novel symbionts in the deep terrestrial subsurface.</title>
        <authorList>
            <person name="Probst A.J."/>
            <person name="Ladd B."/>
            <person name="Jarett J.K."/>
            <person name="Geller-Mcgrath D.E."/>
            <person name="Sieber C.M.K."/>
            <person name="Emerson J.B."/>
            <person name="Anantharaman K."/>
            <person name="Thomas B.C."/>
            <person name="Malmstrom R."/>
            <person name="Stieglmeier M."/>
            <person name="Klingl A."/>
            <person name="Woyke T."/>
            <person name="Ryan C.M."/>
            <person name="Banfield J.F."/>
        </authorList>
    </citation>
    <scope>NUCLEOTIDE SEQUENCE [LARGE SCALE GENOMIC DNA]</scope>
</reference>
<evidence type="ECO:0000256" key="2">
    <source>
        <dbReference type="ARBA" id="ARBA00013163"/>
    </source>
</evidence>
<dbReference type="InterPro" id="IPR002314">
    <property type="entry name" value="aa-tRNA-synt_IIb"/>
</dbReference>